<reference evidence="5" key="1">
    <citation type="submission" date="2020-06" db="EMBL/GenBank/DDBJ databases">
        <title>A chromosome-scale genome assembly of Talaromyces rugulosus W13939.</title>
        <authorList>
            <person name="Wang B."/>
            <person name="Guo L."/>
            <person name="Ye K."/>
            <person name="Wang L."/>
        </authorList>
    </citation>
    <scope>NUCLEOTIDE SEQUENCE [LARGE SCALE GENOMIC DNA]</scope>
    <source>
        <strain evidence="5">W13939</strain>
    </source>
</reference>
<dbReference type="Pfam" id="PF05183">
    <property type="entry name" value="RdRP"/>
    <property type="match status" value="1"/>
</dbReference>
<dbReference type="PANTHER" id="PTHR23079">
    <property type="entry name" value="RNA-DEPENDENT RNA POLYMERASE"/>
    <property type="match status" value="1"/>
</dbReference>
<accession>A0A7H8R2W4</accession>
<evidence type="ECO:0000313" key="4">
    <source>
        <dbReference type="EMBL" id="QKX60015.1"/>
    </source>
</evidence>
<dbReference type="KEGG" id="trg:TRUGW13939_07157"/>
<sequence length="1193" mass="136412">MDIFCRNVPIHIKKHHLKKELTPILAGFDILAFECRVHANGGHATITISDIDKATRFLTRYQQKKGTQKKGQQKPPHQQLMIFGTTIFVEEGRYKPDSFLLSSLQNEETERRSRPRRPISVSGGSAVHVKKIFPIFYLSCGRFNFSDTGPIFIERWKMASSGHVKFGLTKLTVIITQDMYSNLKLDFNYLAFDDCIYLGDSRMPSITFSSYNSPHMYNVPFPALPPHPKAARFMANPRPAEKKKTRLGFLNPDHRMVVSSCFVYRVVLTNISDLSLIPSLSRNRNIPSIERWNDTLFNPGVPYATQLQGFLVTLSEQPFSFIIKFQLQMLVWNGELPIMTVVQLFPCLKELLSRRKDEYVAKIIKEIPRRLVHPTPHADIADVGLDSIVKMLHEIEDSHALDYFKPGHPGYLHQNQVEIHRASVTPSGIYLDGPNPEAQNRVLRKYSAYSSYFLRVRFIEESGDMVMYDMSSNLDKIFQGRFREVLRDGIIIAGRHYVFLGFSHSSLRSRTCWFMAPFEDRGETITVSKLIPRLGDFSHIRSPAKLAARLGQTFSDTLTSIPIEKKVVKKLPDVERNGRVFSDGCGTISKEILRRIYRDYPRHATVCPTVFQVRFSGAKGMLSLDSSLKGNKIFLRDSMIKFEAGQDSNIEICGSGIEKLPCYLNAPLIKILEDLGVARDVFLELQREEVESLRAVVQSPRQVAGFLEQSHISKSTRLPWLVSVLKGLNLRYVQDPFLKRTIELALVMKLRDLKYKARIRIPKAVTLYGIMDETGILNEGEIFVPVMNERSRREVLVRKNVIITRSPAFHPGDVQLANAVDVPEDSPLRQLHNCVVFSQKGSRDLPSQLSGGDLDGDLFNLIYDDRFRLQRIESPADYPRVAGVVLDRPVTMDDIQDFFITFMQQDQLGRIANTHKVFADCRPDGTLDPDCLTLAQLHSTAVDFSKTGTPVDVTKIPRNPPYRPDFMAPGPRVRVAESIEVLEKEDRYMQEDEEDDEDARPLLHYYKSLRVLGFLYRMIDEKEFLQDLQKVPEARQPAVNVLQRLWEYIARETTGFIWEHNKDHGYYVRDIYEDGLQDIMYCYSDSPWKTPLTEEEVFIGNIMGSNHKQTTHQKESSRTMREAYDELVKWTMSLITGKGTDKGPESLELSIACFWAALNDKKGSFVPSQGKLHSFPWIAAIACIQEVDRLVTV</sequence>
<dbReference type="Proteomes" id="UP000509510">
    <property type="component" value="Chromosome IV"/>
</dbReference>
<dbReference type="GO" id="GO:0031380">
    <property type="term" value="C:nuclear RNA-directed RNA polymerase complex"/>
    <property type="evidence" value="ECO:0007669"/>
    <property type="project" value="TreeGrafter"/>
</dbReference>
<keyword evidence="1" id="KW-0808">Transferase</keyword>
<comment type="catalytic activity">
    <reaction evidence="1">
        <text>RNA(n) + a ribonucleoside 5'-triphosphate = RNA(n+1) + diphosphate</text>
        <dbReference type="Rhea" id="RHEA:21248"/>
        <dbReference type="Rhea" id="RHEA-COMP:14527"/>
        <dbReference type="Rhea" id="RHEA-COMP:17342"/>
        <dbReference type="ChEBI" id="CHEBI:33019"/>
        <dbReference type="ChEBI" id="CHEBI:61557"/>
        <dbReference type="ChEBI" id="CHEBI:140395"/>
        <dbReference type="EC" id="2.7.7.48"/>
    </reaction>
</comment>
<evidence type="ECO:0000259" key="2">
    <source>
        <dbReference type="Pfam" id="PF05183"/>
    </source>
</evidence>
<dbReference type="InterPro" id="IPR057596">
    <property type="entry name" value="RDRP_core"/>
</dbReference>
<dbReference type="GO" id="GO:0003723">
    <property type="term" value="F:RNA binding"/>
    <property type="evidence" value="ECO:0007669"/>
    <property type="project" value="UniProtKB-KW"/>
</dbReference>
<dbReference type="Pfam" id="PF25358">
    <property type="entry name" value="PH_fung_RdRP"/>
    <property type="match status" value="1"/>
</dbReference>
<organism evidence="4 5">
    <name type="scientific">Talaromyces rugulosus</name>
    <name type="common">Penicillium rugulosum</name>
    <dbReference type="NCBI Taxonomy" id="121627"/>
    <lineage>
        <taxon>Eukaryota</taxon>
        <taxon>Fungi</taxon>
        <taxon>Dikarya</taxon>
        <taxon>Ascomycota</taxon>
        <taxon>Pezizomycotina</taxon>
        <taxon>Eurotiomycetes</taxon>
        <taxon>Eurotiomycetidae</taxon>
        <taxon>Eurotiales</taxon>
        <taxon>Trichocomaceae</taxon>
        <taxon>Talaromyces</taxon>
        <taxon>Talaromyces sect. Islandici</taxon>
    </lineage>
</organism>
<dbReference type="RefSeq" id="XP_035346192.1">
    <property type="nucleotide sequence ID" value="XM_035490299.1"/>
</dbReference>
<name>A0A7H8R2W4_TALRU</name>
<keyword evidence="5" id="KW-1185">Reference proteome</keyword>
<dbReference type="GO" id="GO:0003968">
    <property type="term" value="F:RNA-directed RNA polymerase activity"/>
    <property type="evidence" value="ECO:0007669"/>
    <property type="project" value="UniProtKB-KW"/>
</dbReference>
<protein>
    <recommendedName>
        <fullName evidence="1">RNA-dependent RNA polymerase</fullName>
        <ecNumber evidence="1">2.7.7.48</ecNumber>
    </recommendedName>
</protein>
<keyword evidence="1" id="KW-0694">RNA-binding</keyword>
<dbReference type="GO" id="GO:0030422">
    <property type="term" value="P:siRNA processing"/>
    <property type="evidence" value="ECO:0007669"/>
    <property type="project" value="TreeGrafter"/>
</dbReference>
<comment type="similarity">
    <text evidence="1">Belongs to the RdRP family.</text>
</comment>
<dbReference type="EC" id="2.7.7.48" evidence="1"/>
<dbReference type="OrthoDB" id="6513042at2759"/>
<proteinExistence type="inferred from homology"/>
<dbReference type="InterPro" id="IPR007855">
    <property type="entry name" value="RDRP"/>
</dbReference>
<feature type="domain" description="RdRP-like PH" evidence="3">
    <location>
        <begin position="132"/>
        <end position="299"/>
    </location>
</feature>
<feature type="domain" description="RDRP core" evidence="2">
    <location>
        <begin position="424"/>
        <end position="1019"/>
    </location>
</feature>
<evidence type="ECO:0000259" key="3">
    <source>
        <dbReference type="Pfam" id="PF25358"/>
    </source>
</evidence>
<keyword evidence="1" id="KW-0548">Nucleotidyltransferase</keyword>
<gene>
    <name evidence="4" type="ORF">TRUGW13939_07157</name>
</gene>
<dbReference type="InterPro" id="IPR057503">
    <property type="entry name" value="PH_RdRP"/>
</dbReference>
<dbReference type="EMBL" id="CP055901">
    <property type="protein sequence ID" value="QKX60015.1"/>
    <property type="molecule type" value="Genomic_DNA"/>
</dbReference>
<dbReference type="AlphaFoldDB" id="A0A7H8R2W4"/>
<dbReference type="GeneID" id="55994650"/>
<evidence type="ECO:0000256" key="1">
    <source>
        <dbReference type="RuleBase" id="RU363098"/>
    </source>
</evidence>
<keyword evidence="1" id="KW-0696">RNA-directed RNA polymerase</keyword>
<evidence type="ECO:0000313" key="5">
    <source>
        <dbReference type="Proteomes" id="UP000509510"/>
    </source>
</evidence>
<dbReference type="PANTHER" id="PTHR23079:SF17">
    <property type="entry name" value="RNA-DEPENDENT RNA POLYMERASE"/>
    <property type="match status" value="1"/>
</dbReference>